<organism evidence="2">
    <name type="scientific">Ailuropoda melanoleuca</name>
    <name type="common">Giant panda</name>
    <dbReference type="NCBI Taxonomy" id="9646"/>
    <lineage>
        <taxon>Eukaryota</taxon>
        <taxon>Metazoa</taxon>
        <taxon>Chordata</taxon>
        <taxon>Craniata</taxon>
        <taxon>Vertebrata</taxon>
        <taxon>Euteleostomi</taxon>
        <taxon>Mammalia</taxon>
        <taxon>Eutheria</taxon>
        <taxon>Laurasiatheria</taxon>
        <taxon>Carnivora</taxon>
        <taxon>Caniformia</taxon>
        <taxon>Ursidae</taxon>
        <taxon>Ailuropoda</taxon>
    </lineage>
</organism>
<reference evidence="2" key="1">
    <citation type="journal article" date="2010" name="Nature">
        <title>The sequence and de novo assembly of the giant panda genome.</title>
        <authorList>
            <person name="Li R."/>
            <person name="Fan W."/>
            <person name="Tian G."/>
            <person name="Zhu H."/>
            <person name="He L."/>
            <person name="Cai J."/>
            <person name="Huang Q."/>
            <person name="Cai Q."/>
            <person name="Li B."/>
            <person name="Bai Y."/>
            <person name="Zhang Z."/>
            <person name="Zhang Y."/>
            <person name="Wang W."/>
            <person name="Li J."/>
            <person name="Wei F."/>
            <person name="Li H."/>
            <person name="Jian M."/>
            <person name="Li J."/>
            <person name="Zhang Z."/>
            <person name="Nielsen R."/>
            <person name="Li D."/>
            <person name="Gu W."/>
            <person name="Yang Z."/>
            <person name="Xuan Z."/>
            <person name="Ryder O.A."/>
            <person name="Leung F.C."/>
            <person name="Zhou Y."/>
            <person name="Cao J."/>
            <person name="Sun X."/>
            <person name="Fu Y."/>
            <person name="Fang X."/>
            <person name="Guo X."/>
            <person name="Wang B."/>
            <person name="Hou R."/>
            <person name="Shen F."/>
            <person name="Mu B."/>
            <person name="Ni P."/>
            <person name="Lin R."/>
            <person name="Qian W."/>
            <person name="Wang G."/>
            <person name="Yu C."/>
            <person name="Nie W."/>
            <person name="Wang J."/>
            <person name="Wu Z."/>
            <person name="Liang H."/>
            <person name="Min J."/>
            <person name="Wu Q."/>
            <person name="Cheng S."/>
            <person name="Ruan J."/>
            <person name="Wang M."/>
            <person name="Shi Z."/>
            <person name="Wen M."/>
            <person name="Liu B."/>
            <person name="Ren X."/>
            <person name="Zheng H."/>
            <person name="Dong D."/>
            <person name="Cook K."/>
            <person name="Shan G."/>
            <person name="Zhang H."/>
            <person name="Kosiol C."/>
            <person name="Xie X."/>
            <person name="Lu Z."/>
            <person name="Zheng H."/>
            <person name="Li Y."/>
            <person name="Steiner C.C."/>
            <person name="Lam T.T."/>
            <person name="Lin S."/>
            <person name="Zhang Q."/>
            <person name="Li G."/>
            <person name="Tian J."/>
            <person name="Gong T."/>
            <person name="Liu H."/>
            <person name="Zhang D."/>
            <person name="Fang L."/>
            <person name="Ye C."/>
            <person name="Zhang J."/>
            <person name="Hu W."/>
            <person name="Xu A."/>
            <person name="Ren Y."/>
            <person name="Zhang G."/>
            <person name="Bruford M.W."/>
            <person name="Li Q."/>
            <person name="Ma L."/>
            <person name="Guo Y."/>
            <person name="An N."/>
            <person name="Hu Y."/>
            <person name="Zheng Y."/>
            <person name="Shi Y."/>
            <person name="Li Z."/>
            <person name="Liu Q."/>
            <person name="Chen Y."/>
            <person name="Zhao J."/>
            <person name="Qu N."/>
            <person name="Zhao S."/>
            <person name="Tian F."/>
            <person name="Wang X."/>
            <person name="Wang H."/>
            <person name="Xu L."/>
            <person name="Liu X."/>
            <person name="Vinar T."/>
            <person name="Wang Y."/>
            <person name="Lam T.W."/>
            <person name="Yiu S.M."/>
            <person name="Liu S."/>
            <person name="Zhang H."/>
            <person name="Li D."/>
            <person name="Huang Y."/>
            <person name="Wang X."/>
            <person name="Yang G."/>
            <person name="Jiang Z."/>
            <person name="Wang J."/>
            <person name="Qin N."/>
            <person name="Li L."/>
            <person name="Li J."/>
            <person name="Bolund L."/>
            <person name="Kristiansen K."/>
            <person name="Wong G.K."/>
            <person name="Olson M."/>
            <person name="Zhang X."/>
            <person name="Li S."/>
            <person name="Yang H."/>
            <person name="Wang J."/>
            <person name="Wang J."/>
        </authorList>
    </citation>
    <scope>NUCLEOTIDE SEQUENCE [LARGE SCALE GENOMIC DNA]</scope>
</reference>
<accession>D2HF42</accession>
<feature type="non-terminal residue" evidence="2">
    <location>
        <position position="66"/>
    </location>
</feature>
<feature type="domain" description="Parkin RING/Ubox like zinc-binding" evidence="1">
    <location>
        <begin position="1"/>
        <end position="39"/>
    </location>
</feature>
<name>D2HF42_AILME</name>
<dbReference type="Pfam" id="PF17976">
    <property type="entry name" value="zf-RING_12"/>
    <property type="match status" value="1"/>
</dbReference>
<evidence type="ECO:0000259" key="1">
    <source>
        <dbReference type="Pfam" id="PF17976"/>
    </source>
</evidence>
<dbReference type="InterPro" id="IPR003977">
    <property type="entry name" value="Parkin"/>
</dbReference>
<feature type="non-terminal residue" evidence="2">
    <location>
        <position position="1"/>
    </location>
</feature>
<dbReference type="InterPro" id="IPR041565">
    <property type="entry name" value="Parkin_Znf-RING"/>
</dbReference>
<dbReference type="AlphaFoldDB" id="D2HF42"/>
<dbReference type="GO" id="GO:0004842">
    <property type="term" value="F:ubiquitin-protein transferase activity"/>
    <property type="evidence" value="ECO:0007669"/>
    <property type="project" value="InterPro"/>
</dbReference>
<protein>
    <recommendedName>
        <fullName evidence="1">Parkin RING/Ubox like zinc-binding domain-containing protein</fullName>
    </recommendedName>
</protein>
<dbReference type="GO" id="GO:0005739">
    <property type="term" value="C:mitochondrion"/>
    <property type="evidence" value="ECO:0007669"/>
    <property type="project" value="InterPro"/>
</dbReference>
<dbReference type="GO" id="GO:0005829">
    <property type="term" value="C:cytosol"/>
    <property type="evidence" value="ECO:0007669"/>
    <property type="project" value="InterPro"/>
</dbReference>
<evidence type="ECO:0000313" key="2">
    <source>
        <dbReference type="EMBL" id="EFB19683.1"/>
    </source>
</evidence>
<gene>
    <name evidence="2" type="ORF">PANDA_009466</name>
</gene>
<dbReference type="HOGENOM" id="CLU_050804_1_0_1"/>
<proteinExistence type="predicted"/>
<dbReference type="EMBL" id="GL192771">
    <property type="protein sequence ID" value="EFB19683.1"/>
    <property type="molecule type" value="Genomic_DNA"/>
</dbReference>
<dbReference type="InParanoid" id="D2HF42"/>
<sequence>GPSCWDDVLIPNRMTGECQSANCPGTAAEFFFKCGAHPTSDKETSVALNLITTNSRDITCITCTDI</sequence>
<dbReference type="PRINTS" id="PR01475">
    <property type="entry name" value="PARKIN"/>
</dbReference>
<dbReference type="CDD" id="cd21382">
    <property type="entry name" value="RING0_parkin"/>
    <property type="match status" value="1"/>
</dbReference>